<feature type="region of interest" description="Disordered" evidence="2">
    <location>
        <begin position="1"/>
        <end position="21"/>
    </location>
</feature>
<feature type="coiled-coil region" evidence="1">
    <location>
        <begin position="1239"/>
        <end position="1347"/>
    </location>
</feature>
<dbReference type="PANTHER" id="PTHR23239:SF344">
    <property type="entry name" value="KERATIN, TYPE I CYTOSKELETAL 15-LIKE"/>
    <property type="match status" value="1"/>
</dbReference>
<proteinExistence type="predicted"/>
<feature type="coiled-coil region" evidence="1">
    <location>
        <begin position="124"/>
        <end position="299"/>
    </location>
</feature>
<feature type="coiled-coil region" evidence="1">
    <location>
        <begin position="1434"/>
        <end position="1645"/>
    </location>
</feature>
<feature type="coiled-coil region" evidence="1">
    <location>
        <begin position="367"/>
        <end position="394"/>
    </location>
</feature>
<feature type="coiled-coil region" evidence="1">
    <location>
        <begin position="622"/>
        <end position="695"/>
    </location>
</feature>
<evidence type="ECO:0000256" key="2">
    <source>
        <dbReference type="SAM" id="MobiDB-lite"/>
    </source>
</evidence>
<feature type="coiled-coil region" evidence="1">
    <location>
        <begin position="423"/>
        <end position="495"/>
    </location>
</feature>
<feature type="coiled-coil region" evidence="1">
    <location>
        <begin position="1376"/>
        <end position="1403"/>
    </location>
</feature>
<dbReference type="InterPro" id="IPR002957">
    <property type="entry name" value="Keratin_I"/>
</dbReference>
<dbReference type="OrthoDB" id="6431970at2759"/>
<evidence type="ECO:0000313" key="3">
    <source>
        <dbReference type="EMBL" id="GBM83906.1"/>
    </source>
</evidence>
<sequence>MSSLKKEKDSLSEELDSAKNEMQKLQANSAELELNIQTLNNELTQKTSELDKIQNEVLLSEKEYEAKIQDLNTKLSNMDAECTVSQNELKNCLLEHRYAEEKFKLTEDNNKKLNEDLNSEISKSEHLQCSVDELKISLSRFEEELSLKSTQLEEVNKKMTASQTEYEEKIQDLLAGLNSDQSKHSSLESQLQEYKLNETILKDKIIALEKQVDSLSLRLGDATEETQRLRMDYEDQANKVLALKKELADKCLEMDRLSAQIESLKKLYEVDVQDLQIRLVDAETETNTTKSQIQNYKENELSLMNKIDLLNSAKQKTISCLHEEICKRQKLELIIEGLKQFILSLEYDLSCMSEECGGIDQEFLASQSNYEVNIQKLENQLSAAQEKYLALEIQLNNNLSYTNDIKEKLKYVAEEKEQMSSIITAESNRVISLQEANAKLQDEVVLLREQISSQSLELADVKKAMENVNEHKNEIEKLQKKLLESEAERVHFQTQIDELFKVESSSEMEVQKLGTENQEIASCLRAEMQKTKELEKVIEHIAAANMALKKEMDCKSLLLNGMAVEKAQYQAKVEELESKLLCSSMPKKLYGSSARELHLDEKVASFCISSFEENLSLRSFEYDELSLENEILKEEFERAIQELQAEISGVKSENEHLRVKMKDVSLNAEMSQNRLELLEKEKQDLDRQLNFENKKIKMLESGIQELKKIILTLQVLLISYNGDKKGLNSEMAGSKDCSEFKDEVMSNSIAAEKEYTSTTRAEIESFPTFYFPEFRSFSSLPEKEFSAALEKFSFYSLTQICDLENNLISKLERCKFLCSYQLVDHVQLNEMWKIFLYLRRKLRQIQLLKKFMFCFCNILKSSLVAHILHSVNKVTLVKVFPKNFGFTLKDFLYLCNNAFNKILFSVSQTFEKDSCLVNQHSVFFNKYSNIHSNAFHLPVIKNMSFVLCQAKFQRVHWDLKHKPVSEQKLDSIFSARRQDVKKALNSLNAQEVPFFLNFTMSLIEKIGKEFCYSSNDFTDATSGHFSTSALQMKNYLSLLEPSSPIFQILSKYCIDILNLENIAVHDICYWKHHCNILGIDKCDVQKMITLLEHMDKHKKGENGIGNTWSGNKHTKEEVTPQKNEKCLEQCLKIEKEKQKLLNIAIEEIEKDLGETFLQKEKFKNMALNVCKMLLCLKYDAESFVFSNIQLDRGEISTEMCFCENCILDEDMSDSPSHDMLTLDHCLKCMDRLILSGCRLEKEVCELKKDESELKALSRRLKDKNSELEMTVDQCNRNLETAHNQMQDLTYDLQKQKEKYEYLSQSVTEKDALNMQLQAENSILLNSIEEYRTKLKVLEEEVSSLSINQEKLEFSLLCKDREIASLKATFDENVCLLNEIQMKCEEYRNEIDLLNSRISKYEEEKMIDQHMISQNVSFDNSFVPDDLVKSSKTIINELQAKIDSLTKSNNSLNLTIENVEEELKNVYMEKKGVVEALEKLSEQIACFKEEISVSTQKYNEEKKSNENLLLRLKEYEKLILDNEHIIKQLKTKNETLEKNANLIKNVTKEHEQVISKKNSDLRRCHQVIEQLQKQNGELDKANSNLKVQTKDTKKQDCLKRQLNEIISQKSDLEKEIKRLQLVETEKDQILERLSEANLQRDNLTGQFHQLTLEFETQKKKNTDLEIKCTELSSSLKDAINSNTYLEKKLNENKNLISVLNKELEESSVELKNIRSTKCELIKEISTHKSVEKHLKQEMETLTKNLNDAMNNVKAECSKNQLLMRENETLKMNGNAHANIGAELQKLRKTLNGAYDFIANVLKTILCAVQSYPENTDFEELRLDLMAVIVHCTQNSEKEFHVDMFDQLNSFFGTLINNHKDDRVICGLISSIKDSVKSITSINEPCQGAEASLVISPDTMCNMSVFESTFVRQTNNHSHYILADLQYIKAQTDEIIFNFKKIISKKTEEIEKLKKELKQIPFASAKNGSKPTESDQTSFKWKYELIKRQYRQLEEKYNAAVISSEQMEKTIKKLEVENKNLEEEVRICW</sequence>
<accession>A0A4Y2J437</accession>
<keyword evidence="1" id="KW-0175">Coiled coil</keyword>
<dbReference type="GO" id="GO:0005198">
    <property type="term" value="F:structural molecule activity"/>
    <property type="evidence" value="ECO:0007669"/>
    <property type="project" value="InterPro"/>
</dbReference>
<evidence type="ECO:0000313" key="4">
    <source>
        <dbReference type="Proteomes" id="UP000499080"/>
    </source>
</evidence>
<evidence type="ECO:0000256" key="1">
    <source>
        <dbReference type="SAM" id="Coils"/>
    </source>
</evidence>
<name>A0A4Y2J437_ARAVE</name>
<dbReference type="EMBL" id="BGPR01003118">
    <property type="protein sequence ID" value="GBM83906.1"/>
    <property type="molecule type" value="Genomic_DNA"/>
</dbReference>
<dbReference type="SUPFAM" id="SSF57997">
    <property type="entry name" value="Tropomyosin"/>
    <property type="match status" value="1"/>
</dbReference>
<gene>
    <name evidence="3" type="ORF">AVEN_125621_1</name>
</gene>
<organism evidence="3 4">
    <name type="scientific">Araneus ventricosus</name>
    <name type="common">Orbweaver spider</name>
    <name type="synonym">Epeira ventricosa</name>
    <dbReference type="NCBI Taxonomy" id="182803"/>
    <lineage>
        <taxon>Eukaryota</taxon>
        <taxon>Metazoa</taxon>
        <taxon>Ecdysozoa</taxon>
        <taxon>Arthropoda</taxon>
        <taxon>Chelicerata</taxon>
        <taxon>Arachnida</taxon>
        <taxon>Araneae</taxon>
        <taxon>Araneomorphae</taxon>
        <taxon>Entelegynae</taxon>
        <taxon>Araneoidea</taxon>
        <taxon>Araneidae</taxon>
        <taxon>Araneus</taxon>
    </lineage>
</organism>
<reference evidence="3 4" key="1">
    <citation type="journal article" date="2019" name="Sci. Rep.">
        <title>Orb-weaving spider Araneus ventricosus genome elucidates the spidroin gene catalogue.</title>
        <authorList>
            <person name="Kono N."/>
            <person name="Nakamura H."/>
            <person name="Ohtoshi R."/>
            <person name="Moran D.A.P."/>
            <person name="Shinohara A."/>
            <person name="Yoshida Y."/>
            <person name="Fujiwara M."/>
            <person name="Mori M."/>
            <person name="Tomita M."/>
            <person name="Arakawa K."/>
        </authorList>
    </citation>
    <scope>NUCLEOTIDE SEQUENCE [LARGE SCALE GENOMIC DNA]</scope>
</reference>
<protein>
    <submittedName>
        <fullName evidence="3">Uncharacterized protein</fullName>
    </submittedName>
</protein>
<comment type="caution">
    <text evidence="3">The sequence shown here is derived from an EMBL/GenBank/DDBJ whole genome shotgun (WGS) entry which is preliminary data.</text>
</comment>
<dbReference type="Proteomes" id="UP000499080">
    <property type="component" value="Unassembled WGS sequence"/>
</dbReference>
<keyword evidence="4" id="KW-1185">Reference proteome</keyword>
<feature type="coiled-coil region" evidence="1">
    <location>
        <begin position="1988"/>
        <end position="2022"/>
    </location>
</feature>
<dbReference type="PANTHER" id="PTHR23239">
    <property type="entry name" value="INTERMEDIATE FILAMENT"/>
    <property type="match status" value="1"/>
</dbReference>
<feature type="coiled-coil region" evidence="1">
    <location>
        <begin position="1684"/>
        <end position="1754"/>
    </location>
</feature>